<feature type="transmembrane region" description="Helical" evidence="8">
    <location>
        <begin position="185"/>
        <end position="210"/>
    </location>
</feature>
<dbReference type="GO" id="GO:0005886">
    <property type="term" value="C:plasma membrane"/>
    <property type="evidence" value="ECO:0007669"/>
    <property type="project" value="UniProtKB-SubCell"/>
</dbReference>
<organism evidence="10 11">
    <name type="scientific">Candidatus Desantisbacteria bacterium CG_4_10_14_0_8_um_filter_48_22</name>
    <dbReference type="NCBI Taxonomy" id="1974543"/>
    <lineage>
        <taxon>Bacteria</taxon>
        <taxon>Candidatus Desantisiibacteriota</taxon>
    </lineage>
</organism>
<dbReference type="PROSITE" id="PS50928">
    <property type="entry name" value="ABC_TM1"/>
    <property type="match status" value="2"/>
</dbReference>
<dbReference type="InterPro" id="IPR000515">
    <property type="entry name" value="MetI-like"/>
</dbReference>
<evidence type="ECO:0000256" key="8">
    <source>
        <dbReference type="RuleBase" id="RU363032"/>
    </source>
</evidence>
<comment type="subcellular location">
    <subcellularLocation>
        <location evidence="1">Cell inner membrane</location>
        <topology evidence="1">Multi-pass membrane protein</topology>
    </subcellularLocation>
    <subcellularLocation>
        <location evidence="8">Cell membrane</location>
        <topology evidence="8">Multi-pass membrane protein</topology>
    </subcellularLocation>
</comment>
<evidence type="ECO:0000256" key="5">
    <source>
        <dbReference type="ARBA" id="ARBA00022692"/>
    </source>
</evidence>
<comment type="caution">
    <text evidence="10">The sequence shown here is derived from an EMBL/GenBank/DDBJ whole genome shotgun (WGS) entry which is preliminary data.</text>
</comment>
<reference evidence="11" key="1">
    <citation type="submission" date="2017-09" db="EMBL/GenBank/DDBJ databases">
        <title>Depth-based differentiation of microbial function through sediment-hosted aquifers and enrichment of novel symbionts in the deep terrestrial subsurface.</title>
        <authorList>
            <person name="Probst A.J."/>
            <person name="Ladd B."/>
            <person name="Jarett J.K."/>
            <person name="Geller-Mcgrath D.E."/>
            <person name="Sieber C.M.K."/>
            <person name="Emerson J.B."/>
            <person name="Anantharaman K."/>
            <person name="Thomas B.C."/>
            <person name="Malmstrom R."/>
            <person name="Stieglmeier M."/>
            <person name="Klingl A."/>
            <person name="Woyke T."/>
            <person name="Ryan C.M."/>
            <person name="Banfield J.F."/>
        </authorList>
    </citation>
    <scope>NUCLEOTIDE SEQUENCE [LARGE SCALE GENOMIC DNA]</scope>
</reference>
<sequence>MKIKIAFFLIILVFAVFFFYPLGYVFTKSFYFSGGFSAVFFKYMFTNPILRESITNSFILGITVTLITACLAIPLGLIISRYKFRGKGLLSGLMLLPMIMPPFVGAIGMRQMLSRFGSINLLLMKTGLLKQPVDWLGGSGFWGVVLMEVLHLYPLMFLNVSTALANIDPSLEEAGMNLGANRRRLFNTVTFPLMIPGFFAGASLVFIWAFTDLGTPLIFEYTRLVPVQIFNMVTDIGENPMGFALVVLVLLMTVTLFWVSRRFAGGEGYAMMAKGQVSRVEKDAGLAGAIPIYVFLGGVIFISVLPHISVLLTSISKEWFMTVLPSETTFKYYGLVFRHPLTVSSIRNSLFLSSISTVLDVGLGLMIAYLLARTSIKGKGLLDAFTMLPLAVPGLVLAFGYVASFSGGILDPRNNPFPLLIIAYTMRRIPYVVRAAYAGFQQTSAAFEEASQNLGATAFYTFRRITAPLISANIIAGAVLAFSFAMLEVSDSIILAMKEQFYPVTKAIYTLVGRIADGPYIASAMGILGMALLAVSLLISNKFIGKKMGELFRI</sequence>
<evidence type="ECO:0000256" key="6">
    <source>
        <dbReference type="ARBA" id="ARBA00022989"/>
    </source>
</evidence>
<dbReference type="CDD" id="cd06261">
    <property type="entry name" value="TM_PBP2"/>
    <property type="match status" value="2"/>
</dbReference>
<keyword evidence="7 8" id="KW-0472">Membrane</keyword>
<dbReference type="GO" id="GO:0055085">
    <property type="term" value="P:transmembrane transport"/>
    <property type="evidence" value="ECO:0007669"/>
    <property type="project" value="InterPro"/>
</dbReference>
<dbReference type="PANTHER" id="PTHR43357">
    <property type="entry name" value="INNER MEMBRANE ABC TRANSPORTER PERMEASE PROTEIN YDCV"/>
    <property type="match status" value="1"/>
</dbReference>
<feature type="transmembrane region" description="Helical" evidence="8">
    <location>
        <begin position="469"/>
        <end position="487"/>
    </location>
</feature>
<keyword evidence="4" id="KW-0997">Cell inner membrane</keyword>
<feature type="domain" description="ABC transmembrane type-1" evidence="9">
    <location>
        <begin position="54"/>
        <end position="260"/>
    </location>
</feature>
<evidence type="ECO:0000256" key="4">
    <source>
        <dbReference type="ARBA" id="ARBA00022519"/>
    </source>
</evidence>
<evidence type="ECO:0000256" key="1">
    <source>
        <dbReference type="ARBA" id="ARBA00004429"/>
    </source>
</evidence>
<dbReference type="Proteomes" id="UP000229307">
    <property type="component" value="Unassembled WGS sequence"/>
</dbReference>
<dbReference type="EMBL" id="PFMR01000241">
    <property type="protein sequence ID" value="PIZ15693.1"/>
    <property type="molecule type" value="Genomic_DNA"/>
</dbReference>
<feature type="transmembrane region" description="Helical" evidence="8">
    <location>
        <begin position="520"/>
        <end position="539"/>
    </location>
</feature>
<feature type="transmembrane region" description="Helical" evidence="8">
    <location>
        <begin position="88"/>
        <end position="109"/>
    </location>
</feature>
<evidence type="ECO:0000313" key="10">
    <source>
        <dbReference type="EMBL" id="PIZ15693.1"/>
    </source>
</evidence>
<evidence type="ECO:0000256" key="2">
    <source>
        <dbReference type="ARBA" id="ARBA00022448"/>
    </source>
</evidence>
<evidence type="ECO:0000259" key="9">
    <source>
        <dbReference type="PROSITE" id="PS50928"/>
    </source>
</evidence>
<protein>
    <submittedName>
        <fullName evidence="10">ABC transporter permease</fullName>
    </submittedName>
</protein>
<name>A0A2M7S8P0_9BACT</name>
<keyword evidence="3" id="KW-1003">Cell membrane</keyword>
<proteinExistence type="inferred from homology"/>
<keyword evidence="2 8" id="KW-0813">Transport</keyword>
<keyword evidence="6 8" id="KW-1133">Transmembrane helix</keyword>
<feature type="transmembrane region" description="Helical" evidence="8">
    <location>
        <begin position="350"/>
        <end position="372"/>
    </location>
</feature>
<evidence type="ECO:0000313" key="11">
    <source>
        <dbReference type="Proteomes" id="UP000229307"/>
    </source>
</evidence>
<feature type="transmembrane region" description="Helical" evidence="8">
    <location>
        <begin position="384"/>
        <end position="405"/>
    </location>
</feature>
<feature type="transmembrane region" description="Helical" evidence="8">
    <location>
        <begin position="284"/>
        <end position="305"/>
    </location>
</feature>
<comment type="similarity">
    <text evidence="8">Belongs to the binding-protein-dependent transport system permease family.</text>
</comment>
<dbReference type="PANTHER" id="PTHR43357:SF3">
    <property type="entry name" value="FE(3+)-TRANSPORT SYSTEM PERMEASE PROTEIN FBPB 2"/>
    <property type="match status" value="1"/>
</dbReference>
<feature type="domain" description="ABC transmembrane type-1" evidence="9">
    <location>
        <begin position="346"/>
        <end position="539"/>
    </location>
</feature>
<accession>A0A2M7S8P0</accession>
<dbReference type="Gene3D" id="1.10.3720.10">
    <property type="entry name" value="MetI-like"/>
    <property type="match status" value="2"/>
</dbReference>
<keyword evidence="5 8" id="KW-0812">Transmembrane</keyword>
<evidence type="ECO:0000256" key="3">
    <source>
        <dbReference type="ARBA" id="ARBA00022475"/>
    </source>
</evidence>
<feature type="transmembrane region" description="Helical" evidence="8">
    <location>
        <begin position="241"/>
        <end position="263"/>
    </location>
</feature>
<dbReference type="Pfam" id="PF00528">
    <property type="entry name" value="BPD_transp_1"/>
    <property type="match status" value="2"/>
</dbReference>
<dbReference type="InterPro" id="IPR035906">
    <property type="entry name" value="MetI-like_sf"/>
</dbReference>
<feature type="transmembrane region" description="Helical" evidence="8">
    <location>
        <begin position="5"/>
        <end position="23"/>
    </location>
</feature>
<dbReference type="AlphaFoldDB" id="A0A2M7S8P0"/>
<dbReference type="SUPFAM" id="SSF161098">
    <property type="entry name" value="MetI-like"/>
    <property type="match status" value="2"/>
</dbReference>
<gene>
    <name evidence="10" type="ORF">COY52_09060</name>
</gene>
<feature type="transmembrane region" description="Helical" evidence="8">
    <location>
        <begin position="57"/>
        <end position="82"/>
    </location>
</feature>
<evidence type="ECO:0000256" key="7">
    <source>
        <dbReference type="ARBA" id="ARBA00023136"/>
    </source>
</evidence>